<dbReference type="EMBL" id="MT776810">
    <property type="protein sequence ID" value="QNJ59552.1"/>
    <property type="molecule type" value="Genomic_DNA"/>
</dbReference>
<accession>A0A7G8LQN0</accession>
<organism evidence="1 2">
    <name type="scientific">Gordonia phage BigChungus</name>
    <dbReference type="NCBI Taxonomy" id="2762389"/>
    <lineage>
        <taxon>Viruses</taxon>
        <taxon>Duplodnaviria</taxon>
        <taxon>Heunggongvirae</taxon>
        <taxon>Uroviricota</taxon>
        <taxon>Caudoviricetes</taxon>
        <taxon>Ponsvirus</taxon>
        <taxon>Ponsvirus bigchungus</taxon>
    </lineage>
</organism>
<dbReference type="Proteomes" id="UP000515870">
    <property type="component" value="Segment"/>
</dbReference>
<evidence type="ECO:0000313" key="2">
    <source>
        <dbReference type="Proteomes" id="UP000515870"/>
    </source>
</evidence>
<dbReference type="GeneID" id="77939422"/>
<keyword evidence="2" id="KW-1185">Reference proteome</keyword>
<dbReference type="RefSeq" id="YP_010663400.1">
    <property type="nucleotide sequence ID" value="NC_070896.1"/>
</dbReference>
<name>A0A7G8LQN0_9CAUD</name>
<protein>
    <submittedName>
        <fullName evidence="1">Uncharacterized protein</fullName>
    </submittedName>
</protein>
<evidence type="ECO:0000313" key="1">
    <source>
        <dbReference type="EMBL" id="QNJ59552.1"/>
    </source>
</evidence>
<gene>
    <name evidence="1" type="primary">52</name>
    <name evidence="1" type="ORF">SEA_BIGCHUNGUS_52</name>
</gene>
<dbReference type="KEGG" id="vg:77939422"/>
<proteinExistence type="predicted"/>
<reference evidence="1 2" key="1">
    <citation type="submission" date="2020-07" db="EMBL/GenBank/DDBJ databases">
        <authorList>
            <person name="Herold A.D."/>
            <person name="Miller J.K."/>
            <person name="Mize A.J."/>
            <person name="Chia C.P."/>
            <person name="Gurney S.M.R."/>
            <person name="Garlena R.A."/>
            <person name="Russell D.A."/>
            <person name="Pope W.H."/>
            <person name="Jacobs-Sera D."/>
            <person name="Hatfull G.F."/>
        </authorList>
    </citation>
    <scope>NUCLEOTIDE SEQUENCE [LARGE SCALE GENOMIC DNA]</scope>
</reference>
<sequence length="77" mass="8708">MMVTNRRRVVPMAFDFTEGKPSRGPYEQSYDGHGVRSQYDDVDTDLVAQAPAEARRRAALRYGDVCQECGINHRGEC</sequence>